<dbReference type="InterPro" id="IPR051589">
    <property type="entry name" value="Sialate-O-sulfotransferase"/>
</dbReference>
<dbReference type="Proteomes" id="UP000785200">
    <property type="component" value="Unassembled WGS sequence"/>
</dbReference>
<dbReference type="PANTHER" id="PTHR45964">
    <property type="entry name" value="WSCD FAMILY MEMBER CG9164"/>
    <property type="match status" value="1"/>
</dbReference>
<protein>
    <submittedName>
        <fullName evidence="3">Fungistatic metabolite</fullName>
    </submittedName>
</protein>
<dbReference type="EMBL" id="VNKQ01000004">
    <property type="protein sequence ID" value="KAG0651289.1"/>
    <property type="molecule type" value="Genomic_DNA"/>
</dbReference>
<dbReference type="AlphaFoldDB" id="A0A9P6VPJ2"/>
<evidence type="ECO:0000313" key="4">
    <source>
        <dbReference type="Proteomes" id="UP000785200"/>
    </source>
</evidence>
<dbReference type="OrthoDB" id="5985073at2759"/>
<organism evidence="3 4">
    <name type="scientific">Hyphodiscus hymeniophilus</name>
    <dbReference type="NCBI Taxonomy" id="353542"/>
    <lineage>
        <taxon>Eukaryota</taxon>
        <taxon>Fungi</taxon>
        <taxon>Dikarya</taxon>
        <taxon>Ascomycota</taxon>
        <taxon>Pezizomycotina</taxon>
        <taxon>Leotiomycetes</taxon>
        <taxon>Helotiales</taxon>
        <taxon>Hyphodiscaceae</taxon>
        <taxon>Hyphodiscus</taxon>
    </lineage>
</organism>
<evidence type="ECO:0000313" key="3">
    <source>
        <dbReference type="EMBL" id="KAG0651289.1"/>
    </source>
</evidence>
<dbReference type="SMART" id="SM00321">
    <property type="entry name" value="WSC"/>
    <property type="match status" value="2"/>
</dbReference>
<keyword evidence="1" id="KW-0677">Repeat</keyword>
<accession>A0A9P6VPJ2</accession>
<gene>
    <name evidence="3" type="ORF">D0Z07_1587</name>
</gene>
<feature type="non-terminal residue" evidence="3">
    <location>
        <position position="1"/>
    </location>
</feature>
<sequence>MCINDCSGAGYGYAGVEYGRECWCGNSLASGSVHVTDQTCDMTCSGDESTICGGHSLLSIYVAGSLPLVSTTASVTPSSTTSSVYSGPTTVPSVGTCYFVGCYSEATNSRALTGASYYDYSATGMTVEKCAASCGPQFFMFGVEWSGECYCGNSLQPGSALMTVDQCAMPCDGDKTEFCGGSSHLDLYYCPPAPIVLTATSTVSDYTSTITS</sequence>
<dbReference type="PANTHER" id="PTHR45964:SF5">
    <property type="entry name" value="WSCD FAMILY MEMBER CG9164"/>
    <property type="match status" value="1"/>
</dbReference>
<reference evidence="3" key="1">
    <citation type="submission" date="2019-07" db="EMBL/GenBank/DDBJ databases">
        <title>Hyphodiscus hymeniophilus genome sequencing and assembly.</title>
        <authorList>
            <person name="Kramer G."/>
            <person name="Nodwell J."/>
        </authorList>
    </citation>
    <scope>NUCLEOTIDE SEQUENCE</scope>
    <source>
        <strain evidence="3">ATCC 34498</strain>
    </source>
</reference>
<feature type="domain" description="WSC" evidence="2">
    <location>
        <begin position="96"/>
        <end position="191"/>
    </location>
</feature>
<proteinExistence type="predicted"/>
<feature type="domain" description="WSC" evidence="2">
    <location>
        <begin position="1"/>
        <end position="64"/>
    </location>
</feature>
<evidence type="ECO:0000259" key="2">
    <source>
        <dbReference type="PROSITE" id="PS51212"/>
    </source>
</evidence>
<keyword evidence="4" id="KW-1185">Reference proteome</keyword>
<dbReference type="PROSITE" id="PS51212">
    <property type="entry name" value="WSC"/>
    <property type="match status" value="2"/>
</dbReference>
<dbReference type="InterPro" id="IPR002889">
    <property type="entry name" value="WSC_carb-bd"/>
</dbReference>
<evidence type="ECO:0000256" key="1">
    <source>
        <dbReference type="ARBA" id="ARBA00022737"/>
    </source>
</evidence>
<dbReference type="Pfam" id="PF01822">
    <property type="entry name" value="WSC"/>
    <property type="match status" value="2"/>
</dbReference>
<comment type="caution">
    <text evidence="3">The sequence shown here is derived from an EMBL/GenBank/DDBJ whole genome shotgun (WGS) entry which is preliminary data.</text>
</comment>
<name>A0A9P6VPJ2_9HELO</name>